<evidence type="ECO:0000313" key="3">
    <source>
        <dbReference type="Proteomes" id="UP000292402"/>
    </source>
</evidence>
<name>A0A4Q4M763_9PLEO</name>
<sequence>MSSHPLIAVIGVNGVGKSTFINIASGRNDLGVGHGDYLGRTFSVGQLLQGVILLQPVDGTRVYGTERRRNRLYERICGVDAYRNIVVATTIWSTVVDQAAADQRVQQRIESPEFWDSMVQGGARVMKHDNTQPSALTIVRAVLSQQARPLQLQTELVGNGYDLSTTSVGIQLTTDIKAMIFRDTSRITELEEELRRTAADNAAMRVRLEGDLNDLIGKLKRPEDDIERLKQRRVSFARICLSTY</sequence>
<dbReference type="Proteomes" id="UP000292402">
    <property type="component" value="Unassembled WGS sequence"/>
</dbReference>
<feature type="coiled-coil region" evidence="1">
    <location>
        <begin position="187"/>
        <end position="232"/>
    </location>
</feature>
<comment type="caution">
    <text evidence="2">The sequence shown here is derived from an EMBL/GenBank/DDBJ whole genome shotgun (WGS) entry which is preliminary data.</text>
</comment>
<dbReference type="AlphaFoldDB" id="A0A4Q4M763"/>
<reference evidence="3" key="1">
    <citation type="journal article" date="2019" name="bioRxiv">
        <title>Genomics, evolutionary history and diagnostics of the Alternaria alternata species group including apple and Asian pear pathotypes.</title>
        <authorList>
            <person name="Armitage A.D."/>
            <person name="Cockerton H.M."/>
            <person name="Sreenivasaprasad S."/>
            <person name="Woodhall J.W."/>
            <person name="Lane C.R."/>
            <person name="Harrison R.J."/>
            <person name="Clarkson J.P."/>
        </authorList>
    </citation>
    <scope>NUCLEOTIDE SEQUENCE [LARGE SCALE GENOMIC DNA]</scope>
    <source>
        <strain evidence="3">FERA 1082</strain>
    </source>
</reference>
<evidence type="ECO:0000256" key="1">
    <source>
        <dbReference type="SAM" id="Coils"/>
    </source>
</evidence>
<keyword evidence="1" id="KW-0175">Coiled coil</keyword>
<protein>
    <recommendedName>
        <fullName evidence="4">G domain-containing protein</fullName>
    </recommendedName>
</protein>
<dbReference type="SUPFAM" id="SSF52540">
    <property type="entry name" value="P-loop containing nucleoside triphosphate hydrolases"/>
    <property type="match status" value="1"/>
</dbReference>
<accession>A0A4Q4M763</accession>
<dbReference type="InterPro" id="IPR027417">
    <property type="entry name" value="P-loop_NTPase"/>
</dbReference>
<evidence type="ECO:0000313" key="2">
    <source>
        <dbReference type="EMBL" id="RYN44742.1"/>
    </source>
</evidence>
<evidence type="ECO:0008006" key="4">
    <source>
        <dbReference type="Google" id="ProtNLM"/>
    </source>
</evidence>
<proteinExistence type="predicted"/>
<gene>
    <name evidence="2" type="ORF">AA0114_g9725</name>
</gene>
<organism evidence="2 3">
    <name type="scientific">Alternaria tenuissima</name>
    <dbReference type="NCBI Taxonomy" id="119927"/>
    <lineage>
        <taxon>Eukaryota</taxon>
        <taxon>Fungi</taxon>
        <taxon>Dikarya</taxon>
        <taxon>Ascomycota</taxon>
        <taxon>Pezizomycotina</taxon>
        <taxon>Dothideomycetes</taxon>
        <taxon>Pleosporomycetidae</taxon>
        <taxon>Pleosporales</taxon>
        <taxon>Pleosporineae</taxon>
        <taxon>Pleosporaceae</taxon>
        <taxon>Alternaria</taxon>
        <taxon>Alternaria sect. Alternaria</taxon>
        <taxon>Alternaria alternata complex</taxon>
    </lineage>
</organism>
<dbReference type="EMBL" id="PDXA01000039">
    <property type="protein sequence ID" value="RYN44742.1"/>
    <property type="molecule type" value="Genomic_DNA"/>
</dbReference>